<reference evidence="3 4" key="1">
    <citation type="submission" date="2016-07" db="EMBL/GenBank/DDBJ databases">
        <title>Pervasive Adenine N6-methylation of Active Genes in Fungi.</title>
        <authorList>
            <consortium name="DOE Joint Genome Institute"/>
            <person name="Mondo S.J."/>
            <person name="Dannebaum R.O."/>
            <person name="Kuo R.C."/>
            <person name="Labutti K."/>
            <person name="Haridas S."/>
            <person name="Kuo A."/>
            <person name="Salamov A."/>
            <person name="Ahrendt S.R."/>
            <person name="Lipzen A."/>
            <person name="Sullivan W."/>
            <person name="Andreopoulos W.B."/>
            <person name="Clum A."/>
            <person name="Lindquist E."/>
            <person name="Daum C."/>
            <person name="Ramamoorthy G.K."/>
            <person name="Gryganskyi A."/>
            <person name="Culley D."/>
            <person name="Magnuson J.K."/>
            <person name="James T.Y."/>
            <person name="O'Malley M.A."/>
            <person name="Stajich J.E."/>
            <person name="Spatafora J.W."/>
            <person name="Visel A."/>
            <person name="Grigoriev I.V."/>
        </authorList>
    </citation>
    <scope>NUCLEOTIDE SEQUENCE [LARGE SCALE GENOMIC DNA]</scope>
    <source>
        <strain evidence="3 4">NRRL 3116</strain>
    </source>
</reference>
<feature type="region of interest" description="Disordered" evidence="1">
    <location>
        <begin position="1"/>
        <end position="30"/>
    </location>
</feature>
<dbReference type="RefSeq" id="XP_021881314.1">
    <property type="nucleotide sequence ID" value="XM_022024251.1"/>
</dbReference>
<dbReference type="STRING" id="64571.A0A1Y2GMN1"/>
<dbReference type="PANTHER" id="PTHR35596">
    <property type="entry name" value="DUF2263 DOMAIN-CONTAINING PROTEIN"/>
    <property type="match status" value="1"/>
</dbReference>
<evidence type="ECO:0000313" key="3">
    <source>
        <dbReference type="EMBL" id="ORZ15566.1"/>
    </source>
</evidence>
<keyword evidence="4" id="KW-1185">Reference proteome</keyword>
<dbReference type="EMBL" id="MCFF01000019">
    <property type="protein sequence ID" value="ORZ15566.1"/>
    <property type="molecule type" value="Genomic_DNA"/>
</dbReference>
<dbReference type="Gene3D" id="3.40.220.10">
    <property type="entry name" value="Leucine Aminopeptidase, subunit E, domain 1"/>
    <property type="match status" value="1"/>
</dbReference>
<evidence type="ECO:0000256" key="1">
    <source>
        <dbReference type="SAM" id="MobiDB-lite"/>
    </source>
</evidence>
<evidence type="ECO:0000259" key="2">
    <source>
        <dbReference type="Pfam" id="PF10021"/>
    </source>
</evidence>
<organism evidence="3 4">
    <name type="scientific">Lobosporangium transversale</name>
    <dbReference type="NCBI Taxonomy" id="64571"/>
    <lineage>
        <taxon>Eukaryota</taxon>
        <taxon>Fungi</taxon>
        <taxon>Fungi incertae sedis</taxon>
        <taxon>Mucoromycota</taxon>
        <taxon>Mortierellomycotina</taxon>
        <taxon>Mortierellomycetes</taxon>
        <taxon>Mortierellales</taxon>
        <taxon>Mortierellaceae</taxon>
        <taxon>Lobosporangium</taxon>
    </lineage>
</organism>
<sequence>MSKSSYSMPPGEERHYNVPTSRPNSMQQKLALMQQQQQQYNVKPITIRPNSMSLPFAGLSHQQTQSKLSQWLHFGQQKFLKLKRLHRIRTRRGLERNWYQVSTALFLILSLLLLTHLLGSIIGFGFSFGSLPLFSGSRDRLGPRMKETLQALEELQYMTNSGVIVTLDKNKLYSGVRRARLYQGSRIRRQIMDFQKDPVIKVVDNDCLDEALKLKRLGFKPIVLDMANREFPGGDYRADGTTQEAGLFRRTNLHQCLDTEPRRSEFYPLPSQGAVYCPNMVVLRRSIKDNEAFMERPEWMSFLAMAPLRNPPLVPNEANEMVLGERAVIITKKKIQNMFRIALDNGHDAIVLSAFGCGRLHNPPESVAMIFKEVIKTNYMGGAKQGRTFGTIVFAITSYKSLDSDVSDTYNYDTFKRVMEAPDEIPPTSKEMEL</sequence>
<dbReference type="InterPro" id="IPR012664">
    <property type="entry name" value="CHP02452"/>
</dbReference>
<dbReference type="Proteomes" id="UP000193648">
    <property type="component" value="Unassembled WGS sequence"/>
</dbReference>
<proteinExistence type="predicted"/>
<feature type="domain" description="Microbial-type PARG catalytic" evidence="2">
    <location>
        <begin position="146"/>
        <end position="284"/>
    </location>
</feature>
<dbReference type="SUPFAM" id="SSF52949">
    <property type="entry name" value="Macro domain-like"/>
    <property type="match status" value="1"/>
</dbReference>
<dbReference type="InterPro" id="IPR043472">
    <property type="entry name" value="Macro_dom-like"/>
</dbReference>
<comment type="caution">
    <text evidence="3">The sequence shown here is derived from an EMBL/GenBank/DDBJ whole genome shotgun (WGS) entry which is preliminary data.</text>
</comment>
<dbReference type="PANTHER" id="PTHR35596:SF1">
    <property type="entry name" value="MICROBIAL-TYPE PARG CATALYTIC DOMAIN-CONTAINING PROTEIN"/>
    <property type="match status" value="1"/>
</dbReference>
<dbReference type="InterPro" id="IPR019261">
    <property type="entry name" value="PARG_cat_microbial"/>
</dbReference>
<gene>
    <name evidence="3" type="ORF">BCR41DRAFT_354085</name>
</gene>
<dbReference type="InParanoid" id="A0A1Y2GMN1"/>
<dbReference type="GeneID" id="33566095"/>
<name>A0A1Y2GMN1_9FUNG</name>
<protein>
    <recommendedName>
        <fullName evidence="2">Microbial-type PARG catalytic domain-containing protein</fullName>
    </recommendedName>
</protein>
<dbReference type="NCBIfam" id="TIGR02452">
    <property type="entry name" value="TIGR02452 family protein"/>
    <property type="match status" value="1"/>
</dbReference>
<accession>A0A1Y2GMN1</accession>
<dbReference type="Pfam" id="PF10021">
    <property type="entry name" value="PARG_cat_microb"/>
    <property type="match status" value="1"/>
</dbReference>
<evidence type="ECO:0000313" key="4">
    <source>
        <dbReference type="Proteomes" id="UP000193648"/>
    </source>
</evidence>
<dbReference type="OrthoDB" id="9985428at2759"/>
<dbReference type="AlphaFoldDB" id="A0A1Y2GMN1"/>